<evidence type="ECO:0000256" key="1">
    <source>
        <dbReference type="SAM" id="MobiDB-lite"/>
    </source>
</evidence>
<keyword evidence="3" id="KW-1185">Reference proteome</keyword>
<feature type="compositionally biased region" description="Polar residues" evidence="1">
    <location>
        <begin position="401"/>
        <end position="423"/>
    </location>
</feature>
<gene>
    <name evidence="2" type="ORF">DBV05_g4788</name>
</gene>
<comment type="caution">
    <text evidence="2">The sequence shown here is derived from an EMBL/GenBank/DDBJ whole genome shotgun (WGS) entry which is preliminary data.</text>
</comment>
<dbReference type="Proteomes" id="UP000325902">
    <property type="component" value="Unassembled WGS sequence"/>
</dbReference>
<name>A0A5N5DFF8_9PEZI</name>
<organism evidence="2 3">
    <name type="scientific">Lasiodiplodia theobromae</name>
    <dbReference type="NCBI Taxonomy" id="45133"/>
    <lineage>
        <taxon>Eukaryota</taxon>
        <taxon>Fungi</taxon>
        <taxon>Dikarya</taxon>
        <taxon>Ascomycota</taxon>
        <taxon>Pezizomycotina</taxon>
        <taxon>Dothideomycetes</taxon>
        <taxon>Dothideomycetes incertae sedis</taxon>
        <taxon>Botryosphaeriales</taxon>
        <taxon>Botryosphaeriaceae</taxon>
        <taxon>Lasiodiplodia</taxon>
    </lineage>
</organism>
<feature type="compositionally biased region" description="Basic and acidic residues" evidence="1">
    <location>
        <begin position="136"/>
        <end position="148"/>
    </location>
</feature>
<sequence length="713" mass="78042">MDKLQVSVAVSAVASAFHSGAELLKQLKKQRKKRKGEEAYKEKALLESLENGETQIEQRYAADCQELGQSIRIGDAIARERLLHIAVSIQSDVIRSLQIATRNESAVVDLTALHEASVMLRRDTLTALAELRQRTLNDMPSETRRRLNSDAGYSSSISSIQRTSLSNSQRSRASTNFSDNLPPAVTILNTDEKPKSVLSRVFSHRRSSSALTSQSSNSSNSEKRNSGYNMASNLPWVSDRASQEHQDLINPQSHELPAEVPVRLRPPMDPPPPPAYSPSRFNRGHFESDRKFDPSHFPESPRPIHPLERESMDQQQIEALSLNAAVQAPPTVVRTSAEVNEAFNQCMGSLRLDQELRPTSWLSSSASVTSSSHYSTSENATGDNATISSVNYSGDDCASLTVTTAPPRTRHSYTSIQNSSPFSTDPPPNELSSPPSTATTTLSHNRAFSAPTVTVIPPPPHSPAPPVLPLSAPVAPVVPMLGRPCKANNYYNFCKGAWSLREEFKKGLVVRNKPVGMYTSCLVWQCKECNFEGPTFGNKKPYITDPRTYTFVHDLAGNGAPVTVKYKWIFLAKSHVKIKSGLLRPTATENEQTVATLSGFLGGHHQRAPSVSDVSKENGAVDETKYLHKPGYSYGCSFCCAEGHVTSVYGNAETLLAHVAEAHAAPAVTGRQPLSADTLTRTKCVVGRTPEKTEEWEVWFPGFQAQGIMPLAI</sequence>
<evidence type="ECO:0000313" key="3">
    <source>
        <dbReference type="Proteomes" id="UP000325902"/>
    </source>
</evidence>
<feature type="region of interest" description="Disordered" evidence="1">
    <location>
        <begin position="401"/>
        <end position="442"/>
    </location>
</feature>
<feature type="compositionally biased region" description="Polar residues" evidence="1">
    <location>
        <begin position="169"/>
        <end position="179"/>
    </location>
</feature>
<feature type="compositionally biased region" description="Low complexity" evidence="1">
    <location>
        <begin position="149"/>
        <end position="168"/>
    </location>
</feature>
<proteinExistence type="predicted"/>
<feature type="compositionally biased region" description="Low complexity" evidence="1">
    <location>
        <begin position="431"/>
        <end position="442"/>
    </location>
</feature>
<dbReference type="AlphaFoldDB" id="A0A5N5DFF8"/>
<accession>A0A5N5DFF8</accession>
<evidence type="ECO:0000313" key="2">
    <source>
        <dbReference type="EMBL" id="KAB2576559.1"/>
    </source>
</evidence>
<feature type="compositionally biased region" description="Low complexity" evidence="1">
    <location>
        <begin position="208"/>
        <end position="220"/>
    </location>
</feature>
<feature type="compositionally biased region" description="Pro residues" evidence="1">
    <location>
        <begin position="267"/>
        <end position="276"/>
    </location>
</feature>
<protein>
    <submittedName>
        <fullName evidence="2">Uncharacterized protein</fullName>
    </submittedName>
</protein>
<feature type="compositionally biased region" description="Basic and acidic residues" evidence="1">
    <location>
        <begin position="284"/>
        <end position="296"/>
    </location>
</feature>
<reference evidence="2 3" key="1">
    <citation type="journal article" date="2019" name="Sci. Rep.">
        <title>A multi-omics analysis of the grapevine pathogen Lasiodiplodia theobromae reveals that temperature affects the expression of virulence- and pathogenicity-related genes.</title>
        <authorList>
            <person name="Felix C."/>
            <person name="Meneses R."/>
            <person name="Goncalves M.F.M."/>
            <person name="Tilleman L."/>
            <person name="Duarte A.S."/>
            <person name="Jorrin-Novo J.V."/>
            <person name="Van de Peer Y."/>
            <person name="Deforce D."/>
            <person name="Van Nieuwerburgh F."/>
            <person name="Esteves A.C."/>
            <person name="Alves A."/>
        </authorList>
    </citation>
    <scope>NUCLEOTIDE SEQUENCE [LARGE SCALE GENOMIC DNA]</scope>
    <source>
        <strain evidence="2 3">LA-SOL3</strain>
    </source>
</reference>
<feature type="region of interest" description="Disordered" evidence="1">
    <location>
        <begin position="136"/>
        <end position="302"/>
    </location>
</feature>
<dbReference type="OrthoDB" id="25896at2759"/>
<dbReference type="EMBL" id="VCHE01000023">
    <property type="protein sequence ID" value="KAB2576559.1"/>
    <property type="molecule type" value="Genomic_DNA"/>
</dbReference>